<name>A0ABT2DNG6_9BACI</name>
<dbReference type="EMBL" id="JANTOO010000010">
    <property type="protein sequence ID" value="MCS1396441.1"/>
    <property type="molecule type" value="Genomic_DNA"/>
</dbReference>
<keyword evidence="3" id="KW-1185">Reference proteome</keyword>
<evidence type="ECO:0000313" key="3">
    <source>
        <dbReference type="Proteomes" id="UP001525021"/>
    </source>
</evidence>
<gene>
    <name evidence="2" type="ORF">NXZ79_10420</name>
</gene>
<proteinExistence type="predicted"/>
<dbReference type="InterPro" id="IPR006119">
    <property type="entry name" value="Resolv_N"/>
</dbReference>
<dbReference type="Proteomes" id="UP001525021">
    <property type="component" value="Unassembled WGS sequence"/>
</dbReference>
<dbReference type="SUPFAM" id="SSF53041">
    <property type="entry name" value="Resolvase-like"/>
    <property type="match status" value="1"/>
</dbReference>
<dbReference type="Pfam" id="PF00239">
    <property type="entry name" value="Resolvase"/>
    <property type="match status" value="1"/>
</dbReference>
<evidence type="ECO:0000313" key="2">
    <source>
        <dbReference type="EMBL" id="MCS1396441.1"/>
    </source>
</evidence>
<dbReference type="Pfam" id="PF02796">
    <property type="entry name" value="HTH_7"/>
    <property type="match status" value="1"/>
</dbReference>
<evidence type="ECO:0000259" key="1">
    <source>
        <dbReference type="PROSITE" id="PS51736"/>
    </source>
</evidence>
<organism evidence="2 3">
    <name type="scientific">Lysinibacillus pinottii</name>
    <dbReference type="NCBI Taxonomy" id="2973932"/>
    <lineage>
        <taxon>Bacteria</taxon>
        <taxon>Bacillati</taxon>
        <taxon>Bacillota</taxon>
        <taxon>Bacilli</taxon>
        <taxon>Bacillales</taxon>
        <taxon>Bacillaceae</taxon>
        <taxon>Lysinibacillus</taxon>
    </lineage>
</organism>
<feature type="domain" description="Resolvase/invertase-type recombinase catalytic" evidence="1">
    <location>
        <begin position="1"/>
        <end position="131"/>
    </location>
</feature>
<reference evidence="2 3" key="1">
    <citation type="submission" date="2022-08" db="EMBL/GenBank/DDBJ databases">
        <title>Lysinibacillus sequencing.</title>
        <authorList>
            <person name="Dunlap C."/>
        </authorList>
    </citation>
    <scope>NUCLEOTIDE SEQUENCE [LARGE SCALE GENOMIC DNA]</scope>
    <source>
        <strain evidence="2 3">PB211</strain>
    </source>
</reference>
<dbReference type="Gene3D" id="3.40.50.1390">
    <property type="entry name" value="Resolvase, N-terminal catalytic domain"/>
    <property type="match status" value="1"/>
</dbReference>
<protein>
    <submittedName>
        <fullName evidence="2">Recombinase family protein</fullName>
    </submittedName>
</protein>
<dbReference type="PROSITE" id="PS51736">
    <property type="entry name" value="RECOMBINASES_3"/>
    <property type="match status" value="1"/>
</dbReference>
<comment type="caution">
    <text evidence="2">The sequence shown here is derived from an EMBL/GenBank/DDBJ whole genome shotgun (WGS) entry which is preliminary data.</text>
</comment>
<sequence length="180" mass="20899">MIYGYQRPLYNDEDMQIQTAALKNCDHLFTENHGRAKKRLVLEELLMTIEKDDTIQVLRFFSIADTTRHLEDLLKICKRDQVTIHFMEENITSKQILEMQLGQVLQFFLTFQRDIIKQSTTLGMAEAKAKGKSIGRPKKSDENVKKAIEMYQSGNSTLLDIKNETGISKSTLYRYLESIE</sequence>
<dbReference type="Gene3D" id="1.10.10.60">
    <property type="entry name" value="Homeodomain-like"/>
    <property type="match status" value="1"/>
</dbReference>
<dbReference type="InterPro" id="IPR006120">
    <property type="entry name" value="Resolvase_HTH_dom"/>
</dbReference>
<dbReference type="RefSeq" id="WP_012294243.1">
    <property type="nucleotide sequence ID" value="NZ_JANTOO010000010.1"/>
</dbReference>
<dbReference type="SMART" id="SM00857">
    <property type="entry name" value="Resolvase"/>
    <property type="match status" value="1"/>
</dbReference>
<dbReference type="InterPro" id="IPR036162">
    <property type="entry name" value="Resolvase-like_N_sf"/>
</dbReference>
<accession>A0ABT2DNG6</accession>